<dbReference type="AlphaFoldDB" id="A0A3A1TWC2"/>
<dbReference type="OrthoDB" id="5244605at2"/>
<dbReference type="Proteomes" id="UP000265742">
    <property type="component" value="Unassembled WGS sequence"/>
</dbReference>
<evidence type="ECO:0000259" key="1">
    <source>
        <dbReference type="Pfam" id="PF09851"/>
    </source>
</evidence>
<dbReference type="InterPro" id="IPR018649">
    <property type="entry name" value="SHOCT"/>
</dbReference>
<name>A0A3A1TWC2_9MICO</name>
<protein>
    <submittedName>
        <fullName evidence="2">SHOCT domain-containing protein</fullName>
    </submittedName>
</protein>
<reference evidence="3" key="1">
    <citation type="submission" date="2018-09" db="EMBL/GenBank/DDBJ databases">
        <authorList>
            <person name="Kim I."/>
        </authorList>
    </citation>
    <scope>NUCLEOTIDE SEQUENCE [LARGE SCALE GENOMIC DNA]</scope>
    <source>
        <strain evidence="3">DD4a</strain>
    </source>
</reference>
<organism evidence="2 3">
    <name type="scientific">Amnibacterium setariae</name>
    <dbReference type="NCBI Taxonomy" id="2306585"/>
    <lineage>
        <taxon>Bacteria</taxon>
        <taxon>Bacillati</taxon>
        <taxon>Actinomycetota</taxon>
        <taxon>Actinomycetes</taxon>
        <taxon>Micrococcales</taxon>
        <taxon>Microbacteriaceae</taxon>
        <taxon>Amnibacterium</taxon>
    </lineage>
</organism>
<dbReference type="Pfam" id="PF09851">
    <property type="entry name" value="SHOCT"/>
    <property type="match status" value="1"/>
</dbReference>
<dbReference type="RefSeq" id="WP_119482160.1">
    <property type="nucleotide sequence ID" value="NZ_QXTG01000002.1"/>
</dbReference>
<feature type="domain" description="SHOCT" evidence="1">
    <location>
        <begin position="402"/>
        <end position="428"/>
    </location>
</feature>
<dbReference type="EMBL" id="QXTG01000002">
    <property type="protein sequence ID" value="RIX27851.1"/>
    <property type="molecule type" value="Genomic_DNA"/>
</dbReference>
<gene>
    <name evidence="2" type="ORF">D1781_09975</name>
</gene>
<evidence type="ECO:0000313" key="3">
    <source>
        <dbReference type="Proteomes" id="UP000265742"/>
    </source>
</evidence>
<proteinExistence type="predicted"/>
<comment type="caution">
    <text evidence="2">The sequence shown here is derived from an EMBL/GenBank/DDBJ whole genome shotgun (WGS) entry which is preliminary data.</text>
</comment>
<evidence type="ECO:0000313" key="2">
    <source>
        <dbReference type="EMBL" id="RIX27851.1"/>
    </source>
</evidence>
<sequence>MTNETITPTDDAAEVEVTTLETEIADDDAQAEIAEAVSARHSIARKHVLRLRRRDPEASPAEIVQALERQYTAAITAAGTAIAVGGFAATVGISLIPLGGAAAAGAKAAGHKAASAAAKATFKKASKDLALGAAKTGAGRVAALLPADEQQLQFEITAIFGLALADIHRIEYDRDQAKALVYGLTNERVSQQQIAQMAADVASASPEATASAAGGAQWASTLAEALPGGAAQSLVRTMQTGQLDAMRDSMGGKQQAAVDYGVRAVTGGVTRFVFGRDVVKSARTAFPPAPEEFPAHLAVPLGDEEDDEPNRAIAALENAARTTGGRIVDAAGTATRVFRSVDLDGDGIPDEAQALTFVKGAGGAVAGAAGAVGGRVGGLFKRGKRSEDESAAEALEPDVLGQIAKLAALKDQGVLTEDEFAAKKAELLARL</sequence>
<accession>A0A3A1TWC2</accession>
<keyword evidence="3" id="KW-1185">Reference proteome</keyword>